<gene>
    <name evidence="1" type="ORF">J2X87_003893</name>
</gene>
<accession>A0ACC6JR90</accession>
<name>A0ACC6JR90_9PSED</name>
<organism evidence="1 2">
    <name type="scientific">Pseudomonas synxantha</name>
    <dbReference type="NCBI Taxonomy" id="47883"/>
    <lineage>
        <taxon>Bacteria</taxon>
        <taxon>Pseudomonadati</taxon>
        <taxon>Pseudomonadota</taxon>
        <taxon>Gammaproteobacteria</taxon>
        <taxon>Pseudomonadales</taxon>
        <taxon>Pseudomonadaceae</taxon>
        <taxon>Pseudomonas</taxon>
    </lineage>
</organism>
<evidence type="ECO:0000313" key="1">
    <source>
        <dbReference type="EMBL" id="MDR6608806.1"/>
    </source>
</evidence>
<dbReference type="Proteomes" id="UP001259420">
    <property type="component" value="Unassembled WGS sequence"/>
</dbReference>
<comment type="caution">
    <text evidence="1">The sequence shown here is derived from an EMBL/GenBank/DDBJ whole genome shotgun (WGS) entry which is preliminary data.</text>
</comment>
<dbReference type="EMBL" id="JAVDSD010000008">
    <property type="protein sequence ID" value="MDR6608806.1"/>
    <property type="molecule type" value="Genomic_DNA"/>
</dbReference>
<reference evidence="1" key="1">
    <citation type="submission" date="2023-07" db="EMBL/GenBank/DDBJ databases">
        <title>Sorghum-associated microbial communities from plants grown in Nebraska, USA.</title>
        <authorList>
            <person name="Schachtman D."/>
        </authorList>
    </citation>
    <scope>NUCLEOTIDE SEQUENCE</scope>
    <source>
        <strain evidence="1">BE46</strain>
    </source>
</reference>
<protein>
    <submittedName>
        <fullName evidence="1">Uncharacterized protein</fullName>
    </submittedName>
</protein>
<proteinExistence type="predicted"/>
<sequence length="114" mass="13171">MDFIATIRIQKRKISGLTLVSPDETNLGNTRLKRIKPHIKTGRYQMSTTSTDPKKVIDQLSIDISSQKKLECIWQARNFQDLILPGYETKRDTTFSHMYSLWARKIGTPTQKMA</sequence>
<evidence type="ECO:0000313" key="2">
    <source>
        <dbReference type="Proteomes" id="UP001259420"/>
    </source>
</evidence>
<keyword evidence="2" id="KW-1185">Reference proteome</keyword>